<gene>
    <name evidence="2" type="ORF">AM593_06537</name>
</gene>
<protein>
    <submittedName>
        <fullName evidence="2">Uncharacterized protein</fullName>
    </submittedName>
</protein>
<evidence type="ECO:0000313" key="3">
    <source>
        <dbReference type="Proteomes" id="UP000266721"/>
    </source>
</evidence>
<keyword evidence="3" id="KW-1185">Reference proteome</keyword>
<proteinExistence type="predicted"/>
<accession>A0A3L5TRE5</accession>
<sequence>LFIGENKSDIAENNADEDTHDISRAFNRRFGMTEPEIQGRNIELKVSISELYGLILFALLQKQYWSGAKQLIETGCVRIHHILIGCVILDDEVNNWRTSAFLKEKLQKLKNAFTQRAIRITSCIYDADKKKNKKKRKENEEQKRKDNKLQDQDHNSENEEEKELGEHINHAGRLLLNHGYIEDAIKTHNKTFLDNTTVKDILNGMWYGTEKIDSR</sequence>
<comment type="caution">
    <text evidence="2">The sequence shown here is derived from an EMBL/GenBank/DDBJ whole genome shotgun (WGS) entry which is preliminary data.</text>
</comment>
<feature type="region of interest" description="Disordered" evidence="1">
    <location>
        <begin position="131"/>
        <end position="165"/>
    </location>
</feature>
<dbReference type="AlphaFoldDB" id="A0A3L5TRE5"/>
<reference evidence="2 3" key="1">
    <citation type="journal article" date="2016" name="PLoS ONE">
        <title>A First Insight into the Genome of the Filter-Feeder Mussel Mytilus galloprovincialis.</title>
        <authorList>
            <person name="Murgarella M."/>
            <person name="Puiu D."/>
            <person name="Novoa B."/>
            <person name="Figueras A."/>
            <person name="Posada D."/>
            <person name="Canchaya C."/>
        </authorList>
    </citation>
    <scope>NUCLEOTIDE SEQUENCE [LARGE SCALE GENOMIC DNA]</scope>
    <source>
        <tissue evidence="2">Muscle</tissue>
    </source>
</reference>
<feature type="compositionally biased region" description="Basic and acidic residues" evidence="1">
    <location>
        <begin position="137"/>
        <end position="157"/>
    </location>
</feature>
<feature type="non-terminal residue" evidence="2">
    <location>
        <position position="1"/>
    </location>
</feature>
<dbReference type="EMBL" id="KV589136">
    <property type="protein sequence ID" value="OPL21717.1"/>
    <property type="molecule type" value="Genomic_DNA"/>
</dbReference>
<evidence type="ECO:0000313" key="2">
    <source>
        <dbReference type="EMBL" id="OPL21717.1"/>
    </source>
</evidence>
<feature type="non-terminal residue" evidence="2">
    <location>
        <position position="215"/>
    </location>
</feature>
<name>A0A3L5TRE5_MYTGA</name>
<organism evidence="2 3">
    <name type="scientific">Mytilus galloprovincialis</name>
    <name type="common">Mediterranean mussel</name>
    <dbReference type="NCBI Taxonomy" id="29158"/>
    <lineage>
        <taxon>Eukaryota</taxon>
        <taxon>Metazoa</taxon>
        <taxon>Spiralia</taxon>
        <taxon>Lophotrochozoa</taxon>
        <taxon>Mollusca</taxon>
        <taxon>Bivalvia</taxon>
        <taxon>Autobranchia</taxon>
        <taxon>Pteriomorphia</taxon>
        <taxon>Mytilida</taxon>
        <taxon>Mytiloidea</taxon>
        <taxon>Mytilidae</taxon>
        <taxon>Mytilinae</taxon>
        <taxon>Mytilus</taxon>
    </lineage>
</organism>
<dbReference type="Proteomes" id="UP000266721">
    <property type="component" value="Unassembled WGS sequence"/>
</dbReference>
<evidence type="ECO:0000256" key="1">
    <source>
        <dbReference type="SAM" id="MobiDB-lite"/>
    </source>
</evidence>